<accession>A0A218NNJ8</accession>
<keyword evidence="1" id="KW-0472">Membrane</keyword>
<feature type="transmembrane region" description="Helical" evidence="1">
    <location>
        <begin position="61"/>
        <end position="78"/>
    </location>
</feature>
<feature type="transmembrane region" description="Helical" evidence="1">
    <location>
        <begin position="177"/>
        <end position="198"/>
    </location>
</feature>
<dbReference type="EMBL" id="CP019964">
    <property type="protein sequence ID" value="ASI14029.1"/>
    <property type="molecule type" value="Genomic_DNA"/>
</dbReference>
<feature type="transmembrane region" description="Helical" evidence="1">
    <location>
        <begin position="234"/>
        <end position="260"/>
    </location>
</feature>
<dbReference type="KEGG" id="marh:Mia14_0731"/>
<evidence type="ECO:0000313" key="3">
    <source>
        <dbReference type="Proteomes" id="UP000197679"/>
    </source>
</evidence>
<organism evidence="2 3">
    <name type="scientific">Candidatus Mancarchaeum acidiphilum</name>
    <dbReference type="NCBI Taxonomy" id="1920749"/>
    <lineage>
        <taxon>Archaea</taxon>
        <taxon>Candidatus Micrarchaeota</taxon>
        <taxon>Candidatus Mancarchaeum</taxon>
    </lineage>
</organism>
<dbReference type="OrthoDB" id="385287at2157"/>
<evidence type="ECO:0000313" key="2">
    <source>
        <dbReference type="EMBL" id="ASI14029.1"/>
    </source>
</evidence>
<proteinExistence type="predicted"/>
<evidence type="ECO:0000256" key="1">
    <source>
        <dbReference type="SAM" id="Phobius"/>
    </source>
</evidence>
<reference evidence="2 3" key="1">
    <citation type="journal article" date="2017" name="Nat. Commun.">
        <title>'ARMAN' archaea depend on association with euryarchaeal host in culture and in situ.</title>
        <authorList>
            <person name="Golyshina O."/>
            <person name="Toshchakov S."/>
            <person name="Makarova K."/>
            <person name="Gavrilov S."/>
            <person name="Korzhenkov A."/>
            <person name="La Cono V."/>
            <person name="Arcadi E."/>
            <person name="Nechitaylo T."/>
            <person name="Ferrer M."/>
            <person name="Kublanov I."/>
            <person name="Wolf Y."/>
            <person name="Yakimov M."/>
            <person name="Golyshin P."/>
            <person name="Slesarev A."/>
            <person name="Kozyavkin S."/>
        </authorList>
    </citation>
    <scope>NUCLEOTIDE SEQUENCE [LARGE SCALE GENOMIC DNA]</scope>
    <source>
        <strain evidence="2 3">Mia14</strain>
    </source>
</reference>
<protein>
    <submittedName>
        <fullName evidence="2">Multipass membrane protein</fullName>
    </submittedName>
</protein>
<dbReference type="AlphaFoldDB" id="A0A218NNJ8"/>
<feature type="transmembrane region" description="Helical" evidence="1">
    <location>
        <begin position="204"/>
        <end position="222"/>
    </location>
</feature>
<keyword evidence="1" id="KW-1133">Transmembrane helix</keyword>
<feature type="transmembrane region" description="Helical" evidence="1">
    <location>
        <begin position="20"/>
        <end position="41"/>
    </location>
</feature>
<dbReference type="RefSeq" id="WP_088820291.1">
    <property type="nucleotide sequence ID" value="NZ_CP019964.1"/>
</dbReference>
<name>A0A218NNJ8_9ARCH</name>
<feature type="transmembrane region" description="Helical" evidence="1">
    <location>
        <begin position="345"/>
        <end position="367"/>
    </location>
</feature>
<dbReference type="GeneID" id="33314283"/>
<dbReference type="Proteomes" id="UP000197679">
    <property type="component" value="Chromosome"/>
</dbReference>
<keyword evidence="1" id="KW-0812">Transmembrane</keyword>
<keyword evidence="3" id="KW-1185">Reference proteome</keyword>
<gene>
    <name evidence="2" type="ORF">Mia14_0731</name>
</gene>
<sequence length="385" mass="41169">MSVAVNSCQLFGGSSYVTGWLGMIYLVMGVSIFIIVVVYIVSKLLTSSLNAKLTAVVKSEIMQVFLVAIIILILMSFLETSCSLTTGVSKSLTGMDLTPFQFSSYYLGNLAFGRGIDILEQVYTYAITYAIDSRIWGIIGTLTSLTSPDIPLGSLVKVSFPIGGDLGGMYSIISDGYIAILAPILVISIGMLQLQWLALPVIEYTAFTVILPVALVLRIFSFSGGGLRRASNDFLALAIAMYLIYPLMISFDAYAISFIFSPANPVYSCTNCLNTPFTVNTTSSAGFFSSIYNSTSTASSTGFSVTSPSINTLLSTTILSSYASSLFPPEAIVEFNSIISEMGQYIFTALFMFGIDIVVTVAFAMGLSRGLNSGIEGAASFWSGI</sequence>